<dbReference type="AlphaFoldDB" id="N2A8U6"/>
<dbReference type="EMBL" id="AQFT01000140">
    <property type="protein sequence ID" value="EMZ20759.1"/>
    <property type="molecule type" value="Genomic_DNA"/>
</dbReference>
<protein>
    <submittedName>
        <fullName evidence="1">Uncharacterized protein</fullName>
    </submittedName>
</protein>
<name>N2A8U6_9FIRM</name>
<sequence length="71" mass="8142">MEKHDADSAIRFLDILKDEEPQNLLRKTYSLPGVPKNRNVRGTIAPTWIDELYQGARDYHAKKRDAGTETS</sequence>
<dbReference type="Proteomes" id="UP000012589">
    <property type="component" value="Unassembled WGS sequence"/>
</dbReference>
<reference evidence="1 2" key="1">
    <citation type="journal article" date="2014" name="Genome Announc.">
        <title>Draft genome sequences of the altered schaedler flora, a defined bacterial community from gnotobiotic mice.</title>
        <authorList>
            <person name="Wannemuehler M.J."/>
            <person name="Overstreet A.M."/>
            <person name="Ward D.V."/>
            <person name="Phillips G.J."/>
        </authorList>
    </citation>
    <scope>NUCLEOTIDE SEQUENCE [LARGE SCALE GENOMIC DNA]</scope>
    <source>
        <strain evidence="1 2">ASF492</strain>
    </source>
</reference>
<evidence type="ECO:0000313" key="2">
    <source>
        <dbReference type="Proteomes" id="UP000012589"/>
    </source>
</evidence>
<evidence type="ECO:0000313" key="1">
    <source>
        <dbReference type="EMBL" id="EMZ20759.1"/>
    </source>
</evidence>
<dbReference type="STRING" id="1235802.C823_04877"/>
<dbReference type="OrthoDB" id="9811865at2"/>
<dbReference type="HOGENOM" id="CLU_2734010_0_0_9"/>
<gene>
    <name evidence="1" type="ORF">C823_04877</name>
</gene>
<proteinExistence type="predicted"/>
<dbReference type="PATRIC" id="fig|1235802.3.peg.5136"/>
<comment type="caution">
    <text evidence="1">The sequence shown here is derived from an EMBL/GenBank/DDBJ whole genome shotgun (WGS) entry which is preliminary data.</text>
</comment>
<organism evidence="1 2">
    <name type="scientific">Eubacterium plexicaudatum ASF492</name>
    <dbReference type="NCBI Taxonomy" id="1235802"/>
    <lineage>
        <taxon>Bacteria</taxon>
        <taxon>Bacillati</taxon>
        <taxon>Bacillota</taxon>
        <taxon>Clostridia</taxon>
        <taxon>Eubacteriales</taxon>
        <taxon>Eubacteriaceae</taxon>
        <taxon>Eubacterium</taxon>
    </lineage>
</organism>
<keyword evidence="2" id="KW-1185">Reference proteome</keyword>
<accession>N2A8U6</accession>